<dbReference type="RefSeq" id="WP_002631541.1">
    <property type="nucleotide sequence ID" value="NZ_ANAH02000064.1"/>
</dbReference>
<dbReference type="InterPro" id="IPR016181">
    <property type="entry name" value="Acyl_CoA_acyltransferase"/>
</dbReference>
<protein>
    <submittedName>
        <fullName evidence="2">Acetyltransferase, GNAT family</fullName>
    </submittedName>
</protein>
<feature type="domain" description="N-acetyltransferase" evidence="1">
    <location>
        <begin position="142"/>
        <end position="278"/>
    </location>
</feature>
<comment type="caution">
    <text evidence="2">The sequence shown here is derived from an EMBL/GenBank/DDBJ whole genome shotgun (WGS) entry which is preliminary data.</text>
</comment>
<sequence length="278" mass="31193">MPTQPIVESKQQAERHALHESHEQLYKAWSHHARHCPHGEVIERPEVLIASANVQWFVFNTAFLPAPACSEQELEEAVAAATDYFTRQGRRWMLVLSEDRLAGALRPRARQVLDGLGLSPMFSLTGMVAERLAPARRPPPELEVREMADAEERQHLSDLNAISHEVPLAWGRELLGWEGLYEGNGRGYVGYCQGEAVSGAAVFALEGVSYVAVVATRPEYRRRGFAEAVLRHGLAEARRSWGLERTVLHASEVGYQLYLHLGYRPVARFQFYLAATQA</sequence>
<dbReference type="InterPro" id="IPR000182">
    <property type="entry name" value="GNAT_dom"/>
</dbReference>
<dbReference type="AlphaFoldDB" id="S9Q7D8"/>
<gene>
    <name evidence="2" type="ORF">D187_006993</name>
</gene>
<dbReference type="Proteomes" id="UP000011682">
    <property type="component" value="Unassembled WGS sequence"/>
</dbReference>
<keyword evidence="3" id="KW-1185">Reference proteome</keyword>
<dbReference type="Gene3D" id="3.40.630.30">
    <property type="match status" value="1"/>
</dbReference>
<evidence type="ECO:0000259" key="1">
    <source>
        <dbReference type="PROSITE" id="PS51186"/>
    </source>
</evidence>
<accession>S9Q7D8</accession>
<dbReference type="eggNOG" id="COG0456">
    <property type="taxonomic scope" value="Bacteria"/>
</dbReference>
<dbReference type="GO" id="GO:0016747">
    <property type="term" value="F:acyltransferase activity, transferring groups other than amino-acyl groups"/>
    <property type="evidence" value="ECO:0007669"/>
    <property type="project" value="InterPro"/>
</dbReference>
<reference evidence="2" key="1">
    <citation type="submission" date="2013-05" db="EMBL/GenBank/DDBJ databases">
        <title>Genome assembly of Cystobacter fuscus DSM 2262.</title>
        <authorList>
            <person name="Sharma G."/>
            <person name="Khatri I."/>
            <person name="Kaur C."/>
            <person name="Mayilraj S."/>
            <person name="Subramanian S."/>
        </authorList>
    </citation>
    <scope>NUCLEOTIDE SEQUENCE [LARGE SCALE GENOMIC DNA]</scope>
    <source>
        <strain evidence="2">DSM 2262</strain>
    </source>
</reference>
<name>S9Q7D8_CYSF2</name>
<dbReference type="CDD" id="cd04301">
    <property type="entry name" value="NAT_SF"/>
    <property type="match status" value="1"/>
</dbReference>
<dbReference type="PROSITE" id="PS51186">
    <property type="entry name" value="GNAT"/>
    <property type="match status" value="1"/>
</dbReference>
<dbReference type="Pfam" id="PF13527">
    <property type="entry name" value="Acetyltransf_9"/>
    <property type="match status" value="1"/>
</dbReference>
<proteinExistence type="predicted"/>
<dbReference type="EMBL" id="ANAH02000064">
    <property type="protein sequence ID" value="EPX57239.1"/>
    <property type="molecule type" value="Genomic_DNA"/>
</dbReference>
<organism evidence="2 3">
    <name type="scientific">Cystobacter fuscus (strain ATCC 25194 / DSM 2262 / NBRC 100088 / M29)</name>
    <dbReference type="NCBI Taxonomy" id="1242864"/>
    <lineage>
        <taxon>Bacteria</taxon>
        <taxon>Pseudomonadati</taxon>
        <taxon>Myxococcota</taxon>
        <taxon>Myxococcia</taxon>
        <taxon>Myxococcales</taxon>
        <taxon>Cystobacterineae</taxon>
        <taxon>Archangiaceae</taxon>
        <taxon>Cystobacter</taxon>
    </lineage>
</organism>
<dbReference type="OrthoDB" id="1706016at2"/>
<dbReference type="SUPFAM" id="SSF55729">
    <property type="entry name" value="Acyl-CoA N-acyltransferases (Nat)"/>
    <property type="match status" value="1"/>
</dbReference>
<evidence type="ECO:0000313" key="2">
    <source>
        <dbReference type="EMBL" id="EPX57239.1"/>
    </source>
</evidence>
<evidence type="ECO:0000313" key="3">
    <source>
        <dbReference type="Proteomes" id="UP000011682"/>
    </source>
</evidence>